<feature type="transmembrane region" description="Helical" evidence="6">
    <location>
        <begin position="231"/>
        <end position="258"/>
    </location>
</feature>
<proteinExistence type="inferred from homology"/>
<dbReference type="Proteomes" id="UP000244928">
    <property type="component" value="Chromosome"/>
</dbReference>
<comment type="similarity">
    <text evidence="5">Belongs to the FNT transporter (TC 1.A.16) family.</text>
</comment>
<dbReference type="EMBL" id="CP015449">
    <property type="protein sequence ID" value="AWH91534.1"/>
    <property type="molecule type" value="Genomic_DNA"/>
</dbReference>
<reference evidence="7 8" key="1">
    <citation type="submission" date="2016-04" db="EMBL/GenBank/DDBJ databases">
        <title>Complete genome sequence of Dietzia lutea YIM 80766T, a strain isolated from desert soil in Egypt.</title>
        <authorList>
            <person name="Zhao J."/>
            <person name="Hu B."/>
            <person name="Geng S."/>
            <person name="Nie Y."/>
            <person name="Tang Y."/>
        </authorList>
    </citation>
    <scope>NUCLEOTIDE SEQUENCE [LARGE SCALE GENOMIC DNA]</scope>
    <source>
        <strain evidence="7 8">YIM 80766</strain>
    </source>
</reference>
<evidence type="ECO:0000256" key="4">
    <source>
        <dbReference type="ARBA" id="ARBA00023136"/>
    </source>
</evidence>
<dbReference type="KEGG" id="dlu:A6035_04405"/>
<keyword evidence="3 6" id="KW-1133">Transmembrane helix</keyword>
<keyword evidence="2 6" id="KW-0812">Transmembrane</keyword>
<feature type="transmembrane region" description="Helical" evidence="6">
    <location>
        <begin position="160"/>
        <end position="179"/>
    </location>
</feature>
<dbReference type="AlphaFoldDB" id="A0A2S1R5L2"/>
<organism evidence="7 8">
    <name type="scientific">Dietzia lutea</name>
    <dbReference type="NCBI Taxonomy" id="546160"/>
    <lineage>
        <taxon>Bacteria</taxon>
        <taxon>Bacillati</taxon>
        <taxon>Actinomycetota</taxon>
        <taxon>Actinomycetes</taxon>
        <taxon>Mycobacteriales</taxon>
        <taxon>Dietziaceae</taxon>
        <taxon>Dietzia</taxon>
    </lineage>
</organism>
<evidence type="ECO:0000256" key="1">
    <source>
        <dbReference type="ARBA" id="ARBA00004141"/>
    </source>
</evidence>
<dbReference type="InterPro" id="IPR023271">
    <property type="entry name" value="Aquaporin-like"/>
</dbReference>
<keyword evidence="4 6" id="KW-0472">Membrane</keyword>
<dbReference type="RefSeq" id="WP_108846795.1">
    <property type="nucleotide sequence ID" value="NZ_CP015449.1"/>
</dbReference>
<accession>A0A2S1R5L2</accession>
<feature type="transmembrane region" description="Helical" evidence="6">
    <location>
        <begin position="28"/>
        <end position="49"/>
    </location>
</feature>
<feature type="transmembrane region" description="Helical" evidence="6">
    <location>
        <begin position="102"/>
        <end position="121"/>
    </location>
</feature>
<dbReference type="Pfam" id="PF01226">
    <property type="entry name" value="Form_Nir_trans"/>
    <property type="match status" value="1"/>
</dbReference>
<feature type="transmembrane region" description="Helical" evidence="6">
    <location>
        <begin position="61"/>
        <end position="90"/>
    </location>
</feature>
<dbReference type="InterPro" id="IPR000292">
    <property type="entry name" value="For/NO2_transpt"/>
</dbReference>
<evidence type="ECO:0000256" key="2">
    <source>
        <dbReference type="ARBA" id="ARBA00022692"/>
    </source>
</evidence>
<name>A0A2S1R5L2_9ACTN</name>
<evidence type="ECO:0000313" key="7">
    <source>
        <dbReference type="EMBL" id="AWH91534.1"/>
    </source>
</evidence>
<dbReference type="PANTHER" id="PTHR30520">
    <property type="entry name" value="FORMATE TRANSPORTER-RELATED"/>
    <property type="match status" value="1"/>
</dbReference>
<evidence type="ECO:0000313" key="8">
    <source>
        <dbReference type="Proteomes" id="UP000244928"/>
    </source>
</evidence>
<dbReference type="PANTHER" id="PTHR30520:SF6">
    <property type="entry name" value="FORMATE_NITRATE FAMILY TRANSPORTER (EUROFUNG)"/>
    <property type="match status" value="1"/>
</dbReference>
<dbReference type="OrthoDB" id="9786493at2"/>
<feature type="transmembrane region" description="Helical" evidence="6">
    <location>
        <begin position="191"/>
        <end position="211"/>
    </location>
</feature>
<dbReference type="Gene3D" id="1.20.1080.10">
    <property type="entry name" value="Glycerol uptake facilitator protein"/>
    <property type="match status" value="1"/>
</dbReference>
<evidence type="ECO:0000256" key="6">
    <source>
        <dbReference type="SAM" id="Phobius"/>
    </source>
</evidence>
<gene>
    <name evidence="7" type="ORF">A6035_04405</name>
</gene>
<dbReference type="GO" id="GO:0015499">
    <property type="term" value="F:formate transmembrane transporter activity"/>
    <property type="evidence" value="ECO:0007669"/>
    <property type="project" value="TreeGrafter"/>
</dbReference>
<dbReference type="GO" id="GO:0005886">
    <property type="term" value="C:plasma membrane"/>
    <property type="evidence" value="ECO:0007669"/>
    <property type="project" value="TreeGrafter"/>
</dbReference>
<sequence>MTAVAPPDIVTATVDAGEKKAHVPGWQLALRGFLAVYLLGAATTLAVMVSDATGVEIVGAVLFPIGLTLVVLLGWELVTGAYGLVPLAVMEKRVRVRDCLRVFGWMILGHTIGGLAAAWMITSVLTGMGTEPDATGAQALADLAVEKTIAYKEAGLVTGLGWVTLSAVLCNWLVVLGVIMSFSSSSTSGKILAIWLPILTFFALGYEHAVVNHFTIPAGMMLGADVSVADWLLWNQIPVHIGNLIGGLTLAGLGLYFAQRGRVDRVDPTQD</sequence>
<comment type="subcellular location">
    <subcellularLocation>
        <location evidence="1">Membrane</location>
        <topology evidence="1">Multi-pass membrane protein</topology>
    </subcellularLocation>
</comment>
<evidence type="ECO:0000256" key="3">
    <source>
        <dbReference type="ARBA" id="ARBA00022989"/>
    </source>
</evidence>
<evidence type="ECO:0000256" key="5">
    <source>
        <dbReference type="ARBA" id="ARBA00049660"/>
    </source>
</evidence>
<keyword evidence="8" id="KW-1185">Reference proteome</keyword>
<protein>
    <submittedName>
        <fullName evidence="7">Formate transporter</fullName>
    </submittedName>
</protein>